<dbReference type="EMBL" id="OVTA01000091">
    <property type="protein sequence ID" value="SPS02739.1"/>
    <property type="molecule type" value="Genomic_DNA"/>
</dbReference>
<organism evidence="1 2">
    <name type="scientific">Cupriavidus taiwanensis</name>
    <dbReference type="NCBI Taxonomy" id="164546"/>
    <lineage>
        <taxon>Bacteria</taxon>
        <taxon>Pseudomonadati</taxon>
        <taxon>Pseudomonadota</taxon>
        <taxon>Betaproteobacteria</taxon>
        <taxon>Burkholderiales</taxon>
        <taxon>Burkholderiaceae</taxon>
        <taxon>Cupriavidus</taxon>
    </lineage>
</organism>
<gene>
    <name evidence="1" type="ORF">CBM2634_U270003</name>
</gene>
<reference evidence="1 2" key="1">
    <citation type="submission" date="2018-01" db="EMBL/GenBank/DDBJ databases">
        <authorList>
            <person name="Gaut B.S."/>
            <person name="Morton B.R."/>
            <person name="Clegg M.T."/>
            <person name="Duvall M.R."/>
        </authorList>
    </citation>
    <scope>NUCLEOTIDE SEQUENCE [LARGE SCALE GENOMIC DNA]</scope>
    <source>
        <strain evidence="1">Cupriavidus taiwanensis cmp 52</strain>
    </source>
</reference>
<accession>A0A375JCU5</accession>
<dbReference type="AlphaFoldDB" id="A0A375JCU5"/>
<sequence length="155" mass="17157">MGWIPAGTLSDVKAGRLPYDHSWRENFIIIRGKETAAGAKVTGTATLARQQWKAEGAKGKHAQFVSCAFSAENSVVHAYPKLHEYTIPEEIPARCNNVKTNVVIDTHSRYGSRKAMALIKRFSIAHHPSLRDGRQCDSPFKSTRAARLPLSGVMR</sequence>
<protein>
    <submittedName>
        <fullName evidence="1">Uncharacterized protein</fullName>
    </submittedName>
</protein>
<name>A0A375JCU5_9BURK</name>
<dbReference type="Proteomes" id="UP000256805">
    <property type="component" value="Unassembled WGS sequence"/>
</dbReference>
<evidence type="ECO:0000313" key="1">
    <source>
        <dbReference type="EMBL" id="SPS02739.1"/>
    </source>
</evidence>
<proteinExistence type="predicted"/>
<evidence type="ECO:0000313" key="2">
    <source>
        <dbReference type="Proteomes" id="UP000256805"/>
    </source>
</evidence>